<feature type="transmembrane region" description="Helical" evidence="1">
    <location>
        <begin position="9"/>
        <end position="29"/>
    </location>
</feature>
<protein>
    <recommendedName>
        <fullName evidence="4">YlaF family protein</fullName>
    </recommendedName>
</protein>
<keyword evidence="1" id="KW-1133">Transmembrane helix</keyword>
<evidence type="ECO:0000313" key="2">
    <source>
        <dbReference type="EMBL" id="AAO04403.1"/>
    </source>
</evidence>
<reference evidence="2 3" key="1">
    <citation type="journal article" date="2003" name="Mol. Microbiol.">
        <title>Genome-based analysis of virulence genes in a non-biofilm-forming Staphylococcus epidermidis strain (ATCC 12228).</title>
        <authorList>
            <person name="Zhang Y.Q."/>
            <person name="Ren S.X."/>
            <person name="Li H.L."/>
            <person name="Wang Y.X."/>
            <person name="Fu G."/>
            <person name="Yang J."/>
            <person name="Qin Z.Q."/>
            <person name="Miao Y.G."/>
            <person name="Wang W.Y."/>
            <person name="Chen R.S."/>
            <person name="Shen Y."/>
            <person name="Chen Z."/>
            <person name="Yuan Z.H."/>
            <person name="Zhao G.P."/>
            <person name="Qu D."/>
            <person name="Danchin A."/>
            <person name="Wen Y.M."/>
        </authorList>
    </citation>
    <scope>NUCLEOTIDE SEQUENCE [LARGE SCALE GENOMIC DNA]</scope>
    <source>
        <strain evidence="3">ATCC 12228 / FDA PCI 1200</strain>
    </source>
</reference>
<proteinExistence type="predicted"/>
<dbReference type="KEGG" id="sep:SE_0806"/>
<dbReference type="AlphaFoldDB" id="A0A0H2VFQ4"/>
<dbReference type="InterPro" id="IPR035211">
    <property type="entry name" value="DUF5325"/>
</dbReference>
<dbReference type="HOGENOM" id="CLU_2773904_0_0_9"/>
<accession>A0A0H2VFQ4</accession>
<feature type="transmembrane region" description="Helical" evidence="1">
    <location>
        <begin position="35"/>
        <end position="53"/>
    </location>
</feature>
<dbReference type="eggNOG" id="ENOG5033AW9">
    <property type="taxonomic scope" value="Bacteria"/>
</dbReference>
<keyword evidence="1" id="KW-0812">Transmembrane</keyword>
<keyword evidence="1" id="KW-0472">Membrane</keyword>
<dbReference type="RefSeq" id="WP_001831670.1">
    <property type="nucleotide sequence ID" value="NC_004461.1"/>
</dbReference>
<gene>
    <name evidence="2" type="ordered locus">SE_0806</name>
</gene>
<sequence length="63" mass="7203">MQQKKSKGIFWIFSILAVIFLTLFSFALGAANVPMMILTFILLIATFGVGFSVKKKYRKNNWL</sequence>
<organism evidence="2 3">
    <name type="scientific">Staphylococcus epidermidis (strain ATCC 12228 / FDA PCI 1200)</name>
    <dbReference type="NCBI Taxonomy" id="176280"/>
    <lineage>
        <taxon>Bacteria</taxon>
        <taxon>Bacillati</taxon>
        <taxon>Bacillota</taxon>
        <taxon>Bacilli</taxon>
        <taxon>Bacillales</taxon>
        <taxon>Staphylococcaceae</taxon>
        <taxon>Staphylococcus</taxon>
    </lineage>
</organism>
<dbReference type="OrthoDB" id="2390395at2"/>
<dbReference type="Proteomes" id="UP000001411">
    <property type="component" value="Chromosome"/>
</dbReference>
<dbReference type="EMBL" id="AE015929">
    <property type="protein sequence ID" value="AAO04403.1"/>
    <property type="molecule type" value="Genomic_DNA"/>
</dbReference>
<evidence type="ECO:0008006" key="4">
    <source>
        <dbReference type="Google" id="ProtNLM"/>
    </source>
</evidence>
<evidence type="ECO:0000313" key="3">
    <source>
        <dbReference type="Proteomes" id="UP000001411"/>
    </source>
</evidence>
<dbReference type="PATRIC" id="fig|176280.10.peg.779"/>
<name>A0A0H2VFQ4_STAES</name>
<dbReference type="Pfam" id="PF17259">
    <property type="entry name" value="DUF5325"/>
    <property type="match status" value="1"/>
</dbReference>
<evidence type="ECO:0000256" key="1">
    <source>
        <dbReference type="SAM" id="Phobius"/>
    </source>
</evidence>